<gene>
    <name evidence="2" type="ORF">MKQ68_24165</name>
</gene>
<keyword evidence="3" id="KW-1185">Reference proteome</keyword>
<evidence type="ECO:0000313" key="2">
    <source>
        <dbReference type="EMBL" id="UYQ93182.1"/>
    </source>
</evidence>
<name>A0ABY6J4P1_9BACT</name>
<dbReference type="EMBL" id="CP107006">
    <property type="protein sequence ID" value="UYQ93182.1"/>
    <property type="molecule type" value="Genomic_DNA"/>
</dbReference>
<reference evidence="2" key="1">
    <citation type="submission" date="2022-10" db="EMBL/GenBank/DDBJ databases">
        <title>Chitinophaga sp. nov., isolated from soil.</title>
        <authorList>
            <person name="Jeon C.O."/>
        </authorList>
    </citation>
    <scope>NUCLEOTIDE SEQUENCE</scope>
    <source>
        <strain evidence="2">R8</strain>
    </source>
</reference>
<proteinExistence type="predicted"/>
<keyword evidence="1" id="KW-1133">Transmembrane helix</keyword>
<dbReference type="Pfam" id="PF09601">
    <property type="entry name" value="DUF2459"/>
    <property type="match status" value="1"/>
</dbReference>
<accession>A0ABY6J4P1</accession>
<organism evidence="2 3">
    <name type="scientific">Chitinophaga horti</name>
    <dbReference type="NCBI Taxonomy" id="2920382"/>
    <lineage>
        <taxon>Bacteria</taxon>
        <taxon>Pseudomonadati</taxon>
        <taxon>Bacteroidota</taxon>
        <taxon>Chitinophagia</taxon>
        <taxon>Chitinophagales</taxon>
        <taxon>Chitinophagaceae</taxon>
        <taxon>Chitinophaga</taxon>
    </lineage>
</organism>
<evidence type="ECO:0000313" key="3">
    <source>
        <dbReference type="Proteomes" id="UP001162741"/>
    </source>
</evidence>
<keyword evidence="1" id="KW-0812">Transmembrane</keyword>
<dbReference type="RefSeq" id="WP_264281302.1">
    <property type="nucleotide sequence ID" value="NZ_CP107006.1"/>
</dbReference>
<dbReference type="Proteomes" id="UP001162741">
    <property type="component" value="Chromosome"/>
</dbReference>
<feature type="transmembrane region" description="Helical" evidence="1">
    <location>
        <begin position="12"/>
        <end position="33"/>
    </location>
</feature>
<sequence length="244" mass="27319">MRKVFRRFLKTLLFTFAFVIAFAALYLLAAWGLSRITVERVPAPAEVEIYLLSNGVHSDIVVPAANEVRNWRLQVPTAHTLGNDTTAAYLAFGWGDKGFYLETPTFADLTAKVALKAVFGLSTSAMHTTYYRSMHVGADCKRILISKAQYAQLVKFIDNSFKDKNVAVIAGVHYNNDDAFYDGRGRYHLFHTCNTWTNNALKACGQRACLWTPFDKGSFTSIAICSNLFGMREDIHLVVIASLR</sequence>
<evidence type="ECO:0000256" key="1">
    <source>
        <dbReference type="SAM" id="Phobius"/>
    </source>
</evidence>
<dbReference type="NCBIfam" id="TIGR02117">
    <property type="entry name" value="chp_urease_rgn"/>
    <property type="match status" value="1"/>
</dbReference>
<keyword evidence="1" id="KW-0472">Membrane</keyword>
<protein>
    <submittedName>
        <fullName evidence="2">TIGR02117 family protein</fullName>
    </submittedName>
</protein>
<dbReference type="InterPro" id="IPR011727">
    <property type="entry name" value="CHP02117"/>
</dbReference>